<dbReference type="Proteomes" id="UP000019376">
    <property type="component" value="Unassembled WGS sequence"/>
</dbReference>
<protein>
    <submittedName>
        <fullName evidence="1">Uncharacterized protein</fullName>
    </submittedName>
</protein>
<dbReference type="HOGENOM" id="CLU_1548134_0_0_1"/>
<sequence>MDKRCDVHVYGTSSVPLVTSSDRDGPMPHRHQHYDADLADRLLGDSRARLSSSLCPSVQYGVLRPSGNLKIVRPAFDHFQPLLSKECLPQPEVCVLARIAGDEGGATQMADSIRRAWAFGPLEFGTRIGGRNHTHIHHTGCFHHYTSSSGRMGLMGSGGMLLQIPRAKPGQLK</sequence>
<reference evidence="1 2" key="1">
    <citation type="journal article" date="2013" name="PLoS ONE">
        <title>Genomic and secretomic analyses reveal unique features of the lignocellulolytic enzyme system of Penicillium decumbens.</title>
        <authorList>
            <person name="Liu G."/>
            <person name="Zhang L."/>
            <person name="Wei X."/>
            <person name="Zou G."/>
            <person name="Qin Y."/>
            <person name="Ma L."/>
            <person name="Li J."/>
            <person name="Zheng H."/>
            <person name="Wang S."/>
            <person name="Wang C."/>
            <person name="Xun L."/>
            <person name="Zhao G.-P."/>
            <person name="Zhou Z."/>
            <person name="Qu Y."/>
        </authorList>
    </citation>
    <scope>NUCLEOTIDE SEQUENCE [LARGE SCALE GENOMIC DNA]</scope>
    <source>
        <strain evidence="2">114-2 / CGMCC 5302</strain>
    </source>
</reference>
<proteinExistence type="predicted"/>
<keyword evidence="2" id="KW-1185">Reference proteome</keyword>
<evidence type="ECO:0000313" key="2">
    <source>
        <dbReference type="Proteomes" id="UP000019376"/>
    </source>
</evidence>
<dbReference type="AlphaFoldDB" id="S8BHH1"/>
<dbReference type="EMBL" id="KB644415">
    <property type="protein sequence ID" value="EPS34627.1"/>
    <property type="molecule type" value="Genomic_DNA"/>
</dbReference>
<evidence type="ECO:0000313" key="1">
    <source>
        <dbReference type="EMBL" id="EPS34627.1"/>
    </source>
</evidence>
<gene>
    <name evidence="1" type="ORF">PDE_09591</name>
</gene>
<organism evidence="1 2">
    <name type="scientific">Penicillium oxalicum (strain 114-2 / CGMCC 5302)</name>
    <name type="common">Penicillium decumbens</name>
    <dbReference type="NCBI Taxonomy" id="933388"/>
    <lineage>
        <taxon>Eukaryota</taxon>
        <taxon>Fungi</taxon>
        <taxon>Dikarya</taxon>
        <taxon>Ascomycota</taxon>
        <taxon>Pezizomycotina</taxon>
        <taxon>Eurotiomycetes</taxon>
        <taxon>Eurotiomycetidae</taxon>
        <taxon>Eurotiales</taxon>
        <taxon>Aspergillaceae</taxon>
        <taxon>Penicillium</taxon>
    </lineage>
</organism>
<accession>S8BHH1</accession>
<name>S8BHH1_PENO1</name>